<dbReference type="EMBL" id="NGAF01000001">
    <property type="protein sequence ID" value="OXR47766.1"/>
    <property type="molecule type" value="Genomic_DNA"/>
</dbReference>
<keyword evidence="3" id="KW-1185">Reference proteome</keyword>
<sequence>MADQNNPGQFGNRSDTEEQARRGGQASTGSFGQRNAADPHEAGRKGAQAQPTAAKQAGGQHSHGGR</sequence>
<evidence type="ECO:0000313" key="2">
    <source>
        <dbReference type="EMBL" id="OXR47766.1"/>
    </source>
</evidence>
<proteinExistence type="predicted"/>
<reference evidence="2 3" key="1">
    <citation type="submission" date="2017-07" db="EMBL/GenBank/DDBJ databases">
        <title>First draft Genome Sequence of Nocardia cerradoensis isolated from human infection.</title>
        <authorList>
            <person name="Carrasco G."/>
        </authorList>
    </citation>
    <scope>NUCLEOTIDE SEQUENCE [LARGE SCALE GENOMIC DNA]</scope>
    <source>
        <strain evidence="2 3">CNM20130759</strain>
    </source>
</reference>
<dbReference type="RefSeq" id="WP_030518403.1">
    <property type="nucleotide sequence ID" value="NZ_JAAXOR010000001.1"/>
</dbReference>
<dbReference type="Proteomes" id="UP000215506">
    <property type="component" value="Unassembled WGS sequence"/>
</dbReference>
<gene>
    <name evidence="2" type="ORF">B7C42_00891</name>
</gene>
<feature type="region of interest" description="Disordered" evidence="1">
    <location>
        <begin position="1"/>
        <end position="66"/>
    </location>
</feature>
<evidence type="ECO:0000313" key="3">
    <source>
        <dbReference type="Proteomes" id="UP000215506"/>
    </source>
</evidence>
<name>A0A231HGB6_9NOCA</name>
<comment type="caution">
    <text evidence="2">The sequence shown here is derived from an EMBL/GenBank/DDBJ whole genome shotgun (WGS) entry which is preliminary data.</text>
</comment>
<feature type="compositionally biased region" description="Polar residues" evidence="1">
    <location>
        <begin position="1"/>
        <end position="13"/>
    </location>
</feature>
<accession>A0A231HGB6</accession>
<evidence type="ECO:0008006" key="4">
    <source>
        <dbReference type="Google" id="ProtNLM"/>
    </source>
</evidence>
<dbReference type="AlphaFoldDB" id="A0A231HGB6"/>
<evidence type="ECO:0000256" key="1">
    <source>
        <dbReference type="SAM" id="MobiDB-lite"/>
    </source>
</evidence>
<protein>
    <recommendedName>
        <fullName evidence="4">Stress-induced protein</fullName>
    </recommendedName>
</protein>
<organism evidence="2 3">
    <name type="scientific">Nocardia cerradoensis</name>
    <dbReference type="NCBI Taxonomy" id="85688"/>
    <lineage>
        <taxon>Bacteria</taxon>
        <taxon>Bacillati</taxon>
        <taxon>Actinomycetota</taxon>
        <taxon>Actinomycetes</taxon>
        <taxon>Mycobacteriales</taxon>
        <taxon>Nocardiaceae</taxon>
        <taxon>Nocardia</taxon>
    </lineage>
</organism>